<dbReference type="HOGENOM" id="CLU_042576_0_0_1"/>
<dbReference type="eggNOG" id="ENOG502TJWD">
    <property type="taxonomic scope" value="Eukaryota"/>
</dbReference>
<gene>
    <name evidence="1" type="ORF">CAEBREN_14738</name>
</gene>
<dbReference type="OrthoDB" id="5889481at2759"/>
<dbReference type="OMA" id="RYVELRC"/>
<dbReference type="Proteomes" id="UP000008068">
    <property type="component" value="Unassembled WGS sequence"/>
</dbReference>
<proteinExistence type="predicted"/>
<dbReference type="AlphaFoldDB" id="G0NCY6"/>
<evidence type="ECO:0000313" key="1">
    <source>
        <dbReference type="EMBL" id="EGT57778.1"/>
    </source>
</evidence>
<dbReference type="EMBL" id="GL379865">
    <property type="protein sequence ID" value="EGT57778.1"/>
    <property type="molecule type" value="Genomic_DNA"/>
</dbReference>
<accession>G0NCY6</accession>
<protein>
    <submittedName>
        <fullName evidence="1">Uncharacterized protein</fullName>
    </submittedName>
</protein>
<dbReference type="FunCoup" id="G0NCY6">
    <property type="interactions" value="1096"/>
</dbReference>
<dbReference type="Pfam" id="PF12078">
    <property type="entry name" value="DUF3557"/>
    <property type="match status" value="1"/>
</dbReference>
<dbReference type="PANTHER" id="PTHR31379">
    <property type="entry name" value="F-BOX C PROTEIN-RELATED-RELATED"/>
    <property type="match status" value="1"/>
</dbReference>
<name>G0NCY6_CAEBE</name>
<keyword evidence="2" id="KW-1185">Reference proteome</keyword>
<reference evidence="2" key="1">
    <citation type="submission" date="2011-07" db="EMBL/GenBank/DDBJ databases">
        <authorList>
            <consortium name="Caenorhabditis brenneri Sequencing and Analysis Consortium"/>
            <person name="Wilson R.K."/>
        </authorList>
    </citation>
    <scope>NUCLEOTIDE SEQUENCE [LARGE SCALE GENOMIC DNA]</scope>
    <source>
        <strain evidence="2">PB2801</strain>
    </source>
</reference>
<evidence type="ECO:0000313" key="2">
    <source>
        <dbReference type="Proteomes" id="UP000008068"/>
    </source>
</evidence>
<organism evidence="2">
    <name type="scientific">Caenorhabditis brenneri</name>
    <name type="common">Nematode worm</name>
    <dbReference type="NCBI Taxonomy" id="135651"/>
    <lineage>
        <taxon>Eukaryota</taxon>
        <taxon>Metazoa</taxon>
        <taxon>Ecdysozoa</taxon>
        <taxon>Nematoda</taxon>
        <taxon>Chromadorea</taxon>
        <taxon>Rhabditida</taxon>
        <taxon>Rhabditina</taxon>
        <taxon>Rhabditomorpha</taxon>
        <taxon>Rhabditoidea</taxon>
        <taxon>Rhabditidae</taxon>
        <taxon>Peloderinae</taxon>
        <taxon>Caenorhabditis</taxon>
    </lineage>
</organism>
<dbReference type="InParanoid" id="G0NCY6"/>
<dbReference type="InterPro" id="IPR021942">
    <property type="entry name" value="DUF3557"/>
</dbReference>
<dbReference type="PANTHER" id="PTHR31379:SF1">
    <property type="entry name" value="F-BOX C PROTEIN-RELATED"/>
    <property type="match status" value="1"/>
</dbReference>
<sequence length="437" mass="51940">MNTIPLSYDIARCPSLRNVEKNVPLYINSLDLNRNYECKVNEIKYELNIVQFSREGPTPKIILDQNKKCDSSQPDIDRFGFKRPSYRFVKTPGDIIINPLGENWDHWEDQDEEYDEITRRVKKYTLKRLEDEKNGLVGRGRYAFRPSGWSGDLNQFWRKRIQFLIDSEELELLPYTCRDQDIDSPYDRYVELRCCQVKKGEDNHFDQIRPFETVKYTRKLYETMKYFMTRLFGGRRPSIHVKLLTVGAYDQIIRLPEGVKFDIRKIFTMGNPINVFDALLPIIDENCNPWRQVETRDFDALGGDHFKKADEITLRWFRMDRLIDIQRLKNKKVFATVGYFDEEKMCNFIQHWLDNGRQVGTCYIFAFAVEQYILNMLNVFEQMSECEATIDLDKGFMILPMKNYSKLHISYGEPTQDDYYEGYSTWIFKLEVVSSDL</sequence>